<dbReference type="EMBL" id="SGSU01000020">
    <property type="protein sequence ID" value="RZG64827.1"/>
    <property type="molecule type" value="Genomic_DNA"/>
</dbReference>
<sequence>MHAYSFKDFSDKILQHSIDELTHSSILRLSSSGNLNSYYTPFDAINTEAKIVLVGICPGQLQWRNALQAAQDGLKQGLDTDEILKLAKAAGAFSGPMRKNLVKILDYIGLPQVLEISGTELLFNEQQSLVQMTSVLHQCILVKGKNYTGASPNMLKNDFLNQHIKTYFLPEIAQLPNAIYIPFGSSVVEVLYALSNLGYLREEQILDGFPHPSGANAERIKYFLGEKSATELSTATNAAMIDQAKNRLLDKIKKLSLQNHRFDGRTQ</sequence>
<comment type="caution">
    <text evidence="1">The sequence shown here is derived from an EMBL/GenBank/DDBJ whole genome shotgun (WGS) entry which is preliminary data.</text>
</comment>
<reference evidence="1 2" key="1">
    <citation type="submission" date="2019-02" db="EMBL/GenBank/DDBJ databases">
        <title>The Batch Genome Submission of Acinetobacter spp. strains.</title>
        <authorList>
            <person name="Qin J."/>
            <person name="Hu Y."/>
            <person name="Ye H."/>
            <person name="Wei L."/>
            <person name="Feng Y."/>
            <person name="Zong Z."/>
        </authorList>
    </citation>
    <scope>NUCLEOTIDE SEQUENCE [LARGE SCALE GENOMIC DNA]</scope>
    <source>
        <strain evidence="1 2">WCHABo060081</strain>
    </source>
</reference>
<accession>A0A4Q7APR1</accession>
<organism evidence="1 2">
    <name type="scientific">Acinetobacter bouvetii</name>
    <dbReference type="NCBI Taxonomy" id="202951"/>
    <lineage>
        <taxon>Bacteria</taxon>
        <taxon>Pseudomonadati</taxon>
        <taxon>Pseudomonadota</taxon>
        <taxon>Gammaproteobacteria</taxon>
        <taxon>Moraxellales</taxon>
        <taxon>Moraxellaceae</taxon>
        <taxon>Acinetobacter</taxon>
    </lineage>
</organism>
<dbReference type="AlphaFoldDB" id="A0A4Q7APR1"/>
<evidence type="ECO:0000313" key="1">
    <source>
        <dbReference type="EMBL" id="RZG64827.1"/>
    </source>
</evidence>
<dbReference type="Proteomes" id="UP000293483">
    <property type="component" value="Unassembled WGS sequence"/>
</dbReference>
<dbReference type="RefSeq" id="WP_130147912.1">
    <property type="nucleotide sequence ID" value="NZ_SGSU01000020.1"/>
</dbReference>
<protein>
    <recommendedName>
        <fullName evidence="3">Uracil-DNA glycosylase-like domain-containing protein</fullName>
    </recommendedName>
</protein>
<proteinExistence type="predicted"/>
<name>A0A4Q7APR1_9GAMM</name>
<gene>
    <name evidence="1" type="ORF">EXE25_15775</name>
</gene>
<evidence type="ECO:0008006" key="3">
    <source>
        <dbReference type="Google" id="ProtNLM"/>
    </source>
</evidence>
<evidence type="ECO:0000313" key="2">
    <source>
        <dbReference type="Proteomes" id="UP000293483"/>
    </source>
</evidence>